<keyword evidence="3 9" id="KW-0597">Phosphoprotein</keyword>
<dbReference type="SUPFAM" id="SSF47384">
    <property type="entry name" value="Homodimeric domain of signal transducing histidine kinase"/>
    <property type="match status" value="1"/>
</dbReference>
<dbReference type="InterPro" id="IPR004358">
    <property type="entry name" value="Sig_transdc_His_kin-like_C"/>
</dbReference>
<evidence type="ECO:0000313" key="13">
    <source>
        <dbReference type="EMBL" id="AWI54965.1"/>
    </source>
</evidence>
<sequence length="661" mass="70677">MSPPRARAGINVTSLLQSALMLSPTVLTRTASQADPELDTLVHRERLRMLMAPTVPVALVSAVFAVALGVLIAPVCGTDRTAAWVALCLLASGLRVALATAWSERAQPNSAGWLHALTAGCLFHGLVWGLAGAWLAPVQDLVTSAVILAVLVGACAVSTFTMQAHMLPNLAANLPMLLPAAAAIAMRGDRYGAFGGLGLVALLALMLFESRRAERRITELLRLRFTTDRIARERAEALKLAWRHSAVKDQFLATMSHEMRTPLHGILGLAGLIRQRLPQRPGVLTECRQQAELIEHAGEHLLTLINDVLDFSRIEAGHLHIERAPFDLGTVVHEVLGLLRVTAQGKGIALRARVALPAPCWVEGDAARVRQVLHNLVGNAIKFTDQGEVTVRVTRQGDGTQAGMAFSVQDTGVGISADQIGLIFEAFHQADGSFGRRHKGTGLGLTISRELARAMGGDITCVSAPGKGSTFEFTAPLPPADVVSVDVPLPMDEGADAAAAPDTLPLADFGDTAPVDVPIEPETTARPGRRVLLAEDNPVNAMVAEATLHAMGLHVTHVEDGAAALAVLTRLPRSIDLVLMDCQMPQMDGLEATRRLRDWEARQGVPRMPVVALTANAMSGDRARCLAAGMDDHLPKPFRQVELQAVLMRQLEADEPQRLIA</sequence>
<evidence type="ECO:0000256" key="1">
    <source>
        <dbReference type="ARBA" id="ARBA00000085"/>
    </source>
</evidence>
<dbReference type="SMART" id="SM00448">
    <property type="entry name" value="REC"/>
    <property type="match status" value="1"/>
</dbReference>
<dbReference type="EMBL" id="CP029210">
    <property type="protein sequence ID" value="AWI54965.1"/>
    <property type="molecule type" value="Genomic_DNA"/>
</dbReference>
<dbReference type="InterPro" id="IPR003661">
    <property type="entry name" value="HisK_dim/P_dom"/>
</dbReference>
<dbReference type="PROSITE" id="PS50110">
    <property type="entry name" value="RESPONSE_REGULATORY"/>
    <property type="match status" value="1"/>
</dbReference>
<feature type="modified residue" description="4-aspartylphosphate" evidence="9">
    <location>
        <position position="581"/>
    </location>
</feature>
<evidence type="ECO:0000259" key="11">
    <source>
        <dbReference type="PROSITE" id="PS50109"/>
    </source>
</evidence>
<dbReference type="GO" id="GO:0000155">
    <property type="term" value="F:phosphorelay sensor kinase activity"/>
    <property type="evidence" value="ECO:0007669"/>
    <property type="project" value="InterPro"/>
</dbReference>
<evidence type="ECO:0000256" key="10">
    <source>
        <dbReference type="SAM" id="Phobius"/>
    </source>
</evidence>
<dbReference type="SUPFAM" id="SSF55874">
    <property type="entry name" value="ATPase domain of HSP90 chaperone/DNA topoisomerase II/histidine kinase"/>
    <property type="match status" value="1"/>
</dbReference>
<keyword evidence="10" id="KW-1133">Transmembrane helix</keyword>
<dbReference type="AlphaFoldDB" id="A0A2U8FV71"/>
<evidence type="ECO:0000256" key="4">
    <source>
        <dbReference type="ARBA" id="ARBA00022729"/>
    </source>
</evidence>
<proteinExistence type="predicted"/>
<protein>
    <recommendedName>
        <fullName evidence="8">Virulence sensor protein BvgS</fullName>
        <ecNumber evidence="2">2.7.13.3</ecNumber>
    </recommendedName>
</protein>
<evidence type="ECO:0000256" key="8">
    <source>
        <dbReference type="ARBA" id="ARBA00070152"/>
    </source>
</evidence>
<dbReference type="InterPro" id="IPR011006">
    <property type="entry name" value="CheY-like_superfamily"/>
</dbReference>
<dbReference type="SMART" id="SM00387">
    <property type="entry name" value="HATPase_c"/>
    <property type="match status" value="1"/>
</dbReference>
<dbReference type="CDD" id="cd16922">
    <property type="entry name" value="HATPase_EvgS-ArcB-TorS-like"/>
    <property type="match status" value="1"/>
</dbReference>
<evidence type="ECO:0000256" key="3">
    <source>
        <dbReference type="ARBA" id="ARBA00022553"/>
    </source>
</evidence>
<dbReference type="FunFam" id="3.30.565.10:FF:000010">
    <property type="entry name" value="Sensor histidine kinase RcsC"/>
    <property type="match status" value="1"/>
</dbReference>
<comment type="function">
    <text evidence="7">Member of the two-component regulatory system BvgS/BvgA. Phosphorylates BvgA via a four-step phosphorelay in response to environmental signals.</text>
</comment>
<dbReference type="Gene3D" id="1.10.287.130">
    <property type="match status" value="1"/>
</dbReference>
<dbReference type="Proteomes" id="UP000244892">
    <property type="component" value="Chromosome"/>
</dbReference>
<dbReference type="InterPro" id="IPR001789">
    <property type="entry name" value="Sig_transdc_resp-reg_receiver"/>
</dbReference>
<dbReference type="InterPro" id="IPR003594">
    <property type="entry name" value="HATPase_dom"/>
</dbReference>
<feature type="transmembrane region" description="Helical" evidence="10">
    <location>
        <begin position="141"/>
        <end position="160"/>
    </location>
</feature>
<keyword evidence="6" id="KW-0843">Virulence</keyword>
<dbReference type="Pfam" id="PF00512">
    <property type="entry name" value="HisKA"/>
    <property type="match status" value="1"/>
</dbReference>
<comment type="catalytic activity">
    <reaction evidence="1">
        <text>ATP + protein L-histidine = ADP + protein N-phospho-L-histidine.</text>
        <dbReference type="EC" id="2.7.13.3"/>
    </reaction>
</comment>
<feature type="transmembrane region" description="Helical" evidence="10">
    <location>
        <begin position="191"/>
        <end position="208"/>
    </location>
</feature>
<gene>
    <name evidence="13" type="ORF">DEH84_17205</name>
</gene>
<name>A0A2U8FV71_9BURK</name>
<evidence type="ECO:0000256" key="2">
    <source>
        <dbReference type="ARBA" id="ARBA00012438"/>
    </source>
</evidence>
<dbReference type="SMART" id="SM00388">
    <property type="entry name" value="HisKA"/>
    <property type="match status" value="1"/>
</dbReference>
<evidence type="ECO:0000313" key="14">
    <source>
        <dbReference type="Proteomes" id="UP000244892"/>
    </source>
</evidence>
<reference evidence="13 14" key="1">
    <citation type="submission" date="2018-05" db="EMBL/GenBank/DDBJ databases">
        <title>complete genome sequence of Aquabacterium olei NBRC 110486.</title>
        <authorList>
            <person name="Tang B."/>
            <person name="Chang J."/>
            <person name="Zhang L."/>
            <person name="Yang H."/>
        </authorList>
    </citation>
    <scope>NUCLEOTIDE SEQUENCE [LARGE SCALE GENOMIC DNA]</scope>
    <source>
        <strain evidence="13 14">NBRC 110486</strain>
    </source>
</reference>
<dbReference type="SUPFAM" id="SSF52172">
    <property type="entry name" value="CheY-like"/>
    <property type="match status" value="1"/>
</dbReference>
<dbReference type="KEGG" id="aon:DEH84_17205"/>
<evidence type="ECO:0000256" key="7">
    <source>
        <dbReference type="ARBA" id="ARBA00058004"/>
    </source>
</evidence>
<dbReference type="EC" id="2.7.13.3" evidence="2"/>
<feature type="transmembrane region" description="Helical" evidence="10">
    <location>
        <begin position="81"/>
        <end position="102"/>
    </location>
</feature>
<feature type="transmembrane region" description="Helical" evidence="10">
    <location>
        <begin position="54"/>
        <end position="75"/>
    </location>
</feature>
<keyword evidence="10" id="KW-0472">Membrane</keyword>
<feature type="domain" description="Histidine kinase" evidence="11">
    <location>
        <begin position="254"/>
        <end position="479"/>
    </location>
</feature>
<dbReference type="Gene3D" id="3.40.50.2300">
    <property type="match status" value="1"/>
</dbReference>
<dbReference type="CDD" id="cd17546">
    <property type="entry name" value="REC_hyHK_CKI1_RcsC-like"/>
    <property type="match status" value="1"/>
</dbReference>
<feature type="domain" description="Response regulatory" evidence="12">
    <location>
        <begin position="530"/>
        <end position="651"/>
    </location>
</feature>
<keyword evidence="5" id="KW-0902">Two-component regulatory system</keyword>
<evidence type="ECO:0000256" key="9">
    <source>
        <dbReference type="PROSITE-ProRule" id="PRU00169"/>
    </source>
</evidence>
<keyword evidence="4" id="KW-0732">Signal</keyword>
<dbReference type="PANTHER" id="PTHR45339">
    <property type="entry name" value="HYBRID SIGNAL TRANSDUCTION HISTIDINE KINASE J"/>
    <property type="match status" value="1"/>
</dbReference>
<dbReference type="Pfam" id="PF02518">
    <property type="entry name" value="HATPase_c"/>
    <property type="match status" value="1"/>
</dbReference>
<keyword evidence="14" id="KW-1185">Reference proteome</keyword>
<dbReference type="InterPro" id="IPR005467">
    <property type="entry name" value="His_kinase_dom"/>
</dbReference>
<dbReference type="PRINTS" id="PR00344">
    <property type="entry name" value="BCTRLSENSOR"/>
</dbReference>
<accession>A0A2U8FV71</accession>
<dbReference type="PROSITE" id="PS50109">
    <property type="entry name" value="HIS_KIN"/>
    <property type="match status" value="1"/>
</dbReference>
<dbReference type="CDD" id="cd00082">
    <property type="entry name" value="HisKA"/>
    <property type="match status" value="1"/>
</dbReference>
<evidence type="ECO:0000259" key="12">
    <source>
        <dbReference type="PROSITE" id="PS50110"/>
    </source>
</evidence>
<dbReference type="InterPro" id="IPR036097">
    <property type="entry name" value="HisK_dim/P_sf"/>
</dbReference>
<evidence type="ECO:0000256" key="5">
    <source>
        <dbReference type="ARBA" id="ARBA00023012"/>
    </source>
</evidence>
<evidence type="ECO:0000256" key="6">
    <source>
        <dbReference type="ARBA" id="ARBA00023026"/>
    </source>
</evidence>
<keyword evidence="10" id="KW-0812">Transmembrane</keyword>
<organism evidence="13 14">
    <name type="scientific">Aquabacterium olei</name>
    <dbReference type="NCBI Taxonomy" id="1296669"/>
    <lineage>
        <taxon>Bacteria</taxon>
        <taxon>Pseudomonadati</taxon>
        <taxon>Pseudomonadota</taxon>
        <taxon>Betaproteobacteria</taxon>
        <taxon>Burkholderiales</taxon>
        <taxon>Aquabacterium</taxon>
    </lineage>
</organism>
<dbReference type="PANTHER" id="PTHR45339:SF1">
    <property type="entry name" value="HYBRID SIGNAL TRANSDUCTION HISTIDINE KINASE J"/>
    <property type="match status" value="1"/>
</dbReference>
<dbReference type="Gene3D" id="3.30.565.10">
    <property type="entry name" value="Histidine kinase-like ATPase, C-terminal domain"/>
    <property type="match status" value="1"/>
</dbReference>
<dbReference type="Pfam" id="PF00072">
    <property type="entry name" value="Response_reg"/>
    <property type="match status" value="1"/>
</dbReference>
<dbReference type="InterPro" id="IPR036890">
    <property type="entry name" value="HATPase_C_sf"/>
</dbReference>
<feature type="transmembrane region" description="Helical" evidence="10">
    <location>
        <begin position="114"/>
        <end position="135"/>
    </location>
</feature>